<feature type="transmembrane region" description="Helical" evidence="7">
    <location>
        <begin position="168"/>
        <end position="186"/>
    </location>
</feature>
<evidence type="ECO:0000256" key="3">
    <source>
        <dbReference type="ARBA" id="ARBA00022692"/>
    </source>
</evidence>
<evidence type="ECO:0000256" key="7">
    <source>
        <dbReference type="SAM" id="Phobius"/>
    </source>
</evidence>
<dbReference type="InterPro" id="IPR036938">
    <property type="entry name" value="PAP2/HPO_sf"/>
</dbReference>
<evidence type="ECO:0000259" key="8">
    <source>
        <dbReference type="SMART" id="SM00014"/>
    </source>
</evidence>
<keyword evidence="2" id="KW-1003">Cell membrane</keyword>
<protein>
    <recommendedName>
        <fullName evidence="8">Phosphatidic acid phosphatase type 2/haloperoxidase domain-containing protein</fullName>
    </recommendedName>
</protein>
<feature type="transmembrane region" description="Helical" evidence="7">
    <location>
        <begin position="42"/>
        <end position="67"/>
    </location>
</feature>
<feature type="transmembrane region" description="Helical" evidence="7">
    <location>
        <begin position="142"/>
        <end position="162"/>
    </location>
</feature>
<accession>A0A645G017</accession>
<dbReference type="GO" id="GO:0005886">
    <property type="term" value="C:plasma membrane"/>
    <property type="evidence" value="ECO:0007669"/>
    <property type="project" value="UniProtKB-SubCell"/>
</dbReference>
<comment type="caution">
    <text evidence="9">The sequence shown here is derived from an EMBL/GenBank/DDBJ whole genome shotgun (WGS) entry which is preliminary data.</text>
</comment>
<dbReference type="AlphaFoldDB" id="A0A645G017"/>
<evidence type="ECO:0000256" key="4">
    <source>
        <dbReference type="ARBA" id="ARBA00022801"/>
    </source>
</evidence>
<dbReference type="EMBL" id="VSSQ01067835">
    <property type="protein sequence ID" value="MPN20151.1"/>
    <property type="molecule type" value="Genomic_DNA"/>
</dbReference>
<evidence type="ECO:0000256" key="5">
    <source>
        <dbReference type="ARBA" id="ARBA00022989"/>
    </source>
</evidence>
<evidence type="ECO:0000256" key="1">
    <source>
        <dbReference type="ARBA" id="ARBA00004651"/>
    </source>
</evidence>
<proteinExistence type="predicted"/>
<evidence type="ECO:0000256" key="2">
    <source>
        <dbReference type="ARBA" id="ARBA00022475"/>
    </source>
</evidence>
<gene>
    <name evidence="9" type="ORF">SDC9_167528</name>
</gene>
<feature type="transmembrane region" description="Helical" evidence="7">
    <location>
        <begin position="73"/>
        <end position="92"/>
    </location>
</feature>
<dbReference type="PANTHER" id="PTHR14969">
    <property type="entry name" value="SPHINGOSINE-1-PHOSPHATE PHOSPHOHYDROLASE"/>
    <property type="match status" value="1"/>
</dbReference>
<dbReference type="InterPro" id="IPR000326">
    <property type="entry name" value="PAP2/HPO"/>
</dbReference>
<dbReference type="GO" id="GO:0016787">
    <property type="term" value="F:hydrolase activity"/>
    <property type="evidence" value="ECO:0007669"/>
    <property type="project" value="UniProtKB-KW"/>
</dbReference>
<dbReference type="PANTHER" id="PTHR14969:SF62">
    <property type="entry name" value="DECAPRENYLPHOSPHORYL-5-PHOSPHORIBOSE PHOSPHATASE RV3807C-RELATED"/>
    <property type="match status" value="1"/>
</dbReference>
<organism evidence="9">
    <name type="scientific">bioreactor metagenome</name>
    <dbReference type="NCBI Taxonomy" id="1076179"/>
    <lineage>
        <taxon>unclassified sequences</taxon>
        <taxon>metagenomes</taxon>
        <taxon>ecological metagenomes</taxon>
    </lineage>
</organism>
<keyword evidence="3 7" id="KW-0812">Transmembrane</keyword>
<evidence type="ECO:0000256" key="6">
    <source>
        <dbReference type="ARBA" id="ARBA00023136"/>
    </source>
</evidence>
<dbReference type="SUPFAM" id="SSF48317">
    <property type="entry name" value="Acid phosphatase/Vanadium-dependent haloperoxidase"/>
    <property type="match status" value="1"/>
</dbReference>
<dbReference type="SMART" id="SM00014">
    <property type="entry name" value="acidPPc"/>
    <property type="match status" value="1"/>
</dbReference>
<feature type="domain" description="Phosphatidic acid phosphatase type 2/haloperoxidase" evidence="8">
    <location>
        <begin position="73"/>
        <end position="183"/>
    </location>
</feature>
<keyword evidence="4" id="KW-0378">Hydrolase</keyword>
<evidence type="ECO:0000313" key="9">
    <source>
        <dbReference type="EMBL" id="MPN20151.1"/>
    </source>
</evidence>
<dbReference type="Pfam" id="PF01569">
    <property type="entry name" value="PAP2"/>
    <property type="match status" value="1"/>
</dbReference>
<keyword evidence="6 7" id="KW-0472">Membrane</keyword>
<sequence>MEGVESQKLLPLEIKIRMNIMNVELEILDLIQIYLKNPIMDIVMVFITSLADSGWIWIITAVLLLYFNKTRHIGIAMMVAIILEVVICNLFLKPVIARPRPFVNMSDINLLIEWPKDYSFPSGHAAVSFAGAVTLIRYKSKLALPAMILAVLISFSRMYLYVHYPSDILVGAVIGSACAILSVNSVKKWYRPKKD</sequence>
<keyword evidence="5 7" id="KW-1133">Transmembrane helix</keyword>
<dbReference type="Gene3D" id="1.20.144.10">
    <property type="entry name" value="Phosphatidic acid phosphatase type 2/haloperoxidase"/>
    <property type="match status" value="1"/>
</dbReference>
<name>A0A645G017_9ZZZZ</name>
<reference evidence="9" key="1">
    <citation type="submission" date="2019-08" db="EMBL/GenBank/DDBJ databases">
        <authorList>
            <person name="Kucharzyk K."/>
            <person name="Murdoch R.W."/>
            <person name="Higgins S."/>
            <person name="Loffler F."/>
        </authorList>
    </citation>
    <scope>NUCLEOTIDE SEQUENCE</scope>
</reference>
<comment type="subcellular location">
    <subcellularLocation>
        <location evidence="1">Cell membrane</location>
        <topology evidence="1">Multi-pass membrane protein</topology>
    </subcellularLocation>
</comment>